<feature type="transmembrane region" description="Helical" evidence="10">
    <location>
        <begin position="12"/>
        <end position="35"/>
    </location>
</feature>
<keyword evidence="6 10" id="KW-0812">Transmembrane</keyword>
<evidence type="ECO:0000313" key="13">
    <source>
        <dbReference type="EMBL" id="MBB4677861.1"/>
    </source>
</evidence>
<evidence type="ECO:0000256" key="4">
    <source>
        <dbReference type="ARBA" id="ARBA00022553"/>
    </source>
</evidence>
<name>A0A7W7CB25_9PSEU</name>
<evidence type="ECO:0000256" key="6">
    <source>
        <dbReference type="ARBA" id="ARBA00022692"/>
    </source>
</evidence>
<keyword evidence="9" id="KW-0902">Two-component regulatory system</keyword>
<dbReference type="PRINTS" id="PR00344">
    <property type="entry name" value="BCTRLSENSOR"/>
</dbReference>
<evidence type="ECO:0000256" key="5">
    <source>
        <dbReference type="ARBA" id="ARBA00022679"/>
    </source>
</evidence>
<dbReference type="Pfam" id="PF02518">
    <property type="entry name" value="HATPase_c"/>
    <property type="match status" value="1"/>
</dbReference>
<gene>
    <name evidence="13" type="ORF">HNR67_003979</name>
</gene>
<accession>A0A7W7CB25</accession>
<dbReference type="SMART" id="SM00304">
    <property type="entry name" value="HAMP"/>
    <property type="match status" value="1"/>
</dbReference>
<dbReference type="InterPro" id="IPR003594">
    <property type="entry name" value="HATPase_dom"/>
</dbReference>
<dbReference type="InterPro" id="IPR036097">
    <property type="entry name" value="HisK_dim/P_sf"/>
</dbReference>
<keyword evidence="4" id="KW-0597">Phosphoprotein</keyword>
<sequence length="585" mass="62662">MRRRGRVRPYRSLLVKLLASSVLIAVVAVGLTIWLTATTTSEAIRQEQGQVLADDASIYDGLVGYAAGHPDWSGAGPLIRELAGRTGRRIAITDQERLILADSAAPGTPLPARTAAVVDPLHLDPALSTRAADGPIDSRALGPYRLSEDEREMSQQLAVKQRDCLQNLGVPAEIVRRPNGRAEPKAANPVQSLMKPGACLSDWVSLTEKRAVEELTRLAQPCLDRQNQPRVRLDENLVLYGAKGDPEVTRTCVDNARREQLQPHVAPAALLFIGSQADPRALPDPVRVDTRRLLGLGFLVLVLTIGVTALVGGRLVRPLRLLTEAASAPADGHRRVPVTTRDEIGVLATAFNDLSDRRQRVEEQRKAMVSDIAHELRTPLTTIRSGLEAAQDGVAQPDEAWLSSQLEEVLLLQHIIDDLQDLAAADAGAFRLHPEPVALADLLDQVTAAHRARADQSGITLRTTVDGDPELHADPVRLRQLVGNLVANAVRHTPVGGTVTLAGQADGGEVVLTVTDTGSGIEAEDLPYVFDRFWRAEKSRNRGTGGSGLGLAIVRQLAEAHGGTVSATSTPGVATVFTLRLPAGG</sequence>
<dbReference type="Proteomes" id="UP000533598">
    <property type="component" value="Unassembled WGS sequence"/>
</dbReference>
<dbReference type="InterPro" id="IPR004358">
    <property type="entry name" value="Sig_transdc_His_kin-like_C"/>
</dbReference>
<keyword evidence="7 13" id="KW-0418">Kinase</keyword>
<dbReference type="CDD" id="cd00075">
    <property type="entry name" value="HATPase"/>
    <property type="match status" value="1"/>
</dbReference>
<comment type="caution">
    <text evidence="13">The sequence shown here is derived from an EMBL/GenBank/DDBJ whole genome shotgun (WGS) entry which is preliminary data.</text>
</comment>
<evidence type="ECO:0000256" key="7">
    <source>
        <dbReference type="ARBA" id="ARBA00022777"/>
    </source>
</evidence>
<dbReference type="PROSITE" id="PS50885">
    <property type="entry name" value="HAMP"/>
    <property type="match status" value="1"/>
</dbReference>
<evidence type="ECO:0000313" key="14">
    <source>
        <dbReference type="Proteomes" id="UP000533598"/>
    </source>
</evidence>
<dbReference type="InterPro" id="IPR005467">
    <property type="entry name" value="His_kinase_dom"/>
</dbReference>
<dbReference type="Pfam" id="PF00512">
    <property type="entry name" value="HisKA"/>
    <property type="match status" value="1"/>
</dbReference>
<evidence type="ECO:0000259" key="11">
    <source>
        <dbReference type="PROSITE" id="PS50109"/>
    </source>
</evidence>
<dbReference type="FunFam" id="3.30.565.10:FF:000006">
    <property type="entry name" value="Sensor histidine kinase WalK"/>
    <property type="match status" value="1"/>
</dbReference>
<dbReference type="InterPro" id="IPR036890">
    <property type="entry name" value="HATPase_C_sf"/>
</dbReference>
<dbReference type="PANTHER" id="PTHR43711:SF1">
    <property type="entry name" value="HISTIDINE KINASE 1"/>
    <property type="match status" value="1"/>
</dbReference>
<dbReference type="InterPro" id="IPR003661">
    <property type="entry name" value="HisK_dim/P_dom"/>
</dbReference>
<dbReference type="SUPFAM" id="SSF55874">
    <property type="entry name" value="ATPase domain of HSP90 chaperone/DNA topoisomerase II/histidine kinase"/>
    <property type="match status" value="1"/>
</dbReference>
<evidence type="ECO:0000256" key="10">
    <source>
        <dbReference type="SAM" id="Phobius"/>
    </source>
</evidence>
<dbReference type="SUPFAM" id="SSF158472">
    <property type="entry name" value="HAMP domain-like"/>
    <property type="match status" value="1"/>
</dbReference>
<dbReference type="InterPro" id="IPR050736">
    <property type="entry name" value="Sensor_HK_Regulatory"/>
</dbReference>
<reference evidence="13 14" key="1">
    <citation type="submission" date="2020-08" db="EMBL/GenBank/DDBJ databases">
        <title>Sequencing the genomes of 1000 actinobacteria strains.</title>
        <authorList>
            <person name="Klenk H.-P."/>
        </authorList>
    </citation>
    <scope>NUCLEOTIDE SEQUENCE [LARGE SCALE GENOMIC DNA]</scope>
    <source>
        <strain evidence="13 14">DSM 44230</strain>
    </source>
</reference>
<keyword evidence="10" id="KW-0472">Membrane</keyword>
<dbReference type="Pfam" id="PF00672">
    <property type="entry name" value="HAMP"/>
    <property type="match status" value="1"/>
</dbReference>
<dbReference type="PANTHER" id="PTHR43711">
    <property type="entry name" value="TWO-COMPONENT HISTIDINE KINASE"/>
    <property type="match status" value="1"/>
</dbReference>
<dbReference type="SMART" id="SM00387">
    <property type="entry name" value="HATPase_c"/>
    <property type="match status" value="1"/>
</dbReference>
<evidence type="ECO:0000259" key="12">
    <source>
        <dbReference type="PROSITE" id="PS50885"/>
    </source>
</evidence>
<dbReference type="SUPFAM" id="SSF47384">
    <property type="entry name" value="Homodimeric domain of signal transducing histidine kinase"/>
    <property type="match status" value="1"/>
</dbReference>
<comment type="subcellular location">
    <subcellularLocation>
        <location evidence="2">Cell membrane</location>
    </subcellularLocation>
</comment>
<dbReference type="CDD" id="cd06225">
    <property type="entry name" value="HAMP"/>
    <property type="match status" value="1"/>
</dbReference>
<dbReference type="Gene3D" id="1.10.287.130">
    <property type="match status" value="1"/>
</dbReference>
<feature type="domain" description="HAMP" evidence="12">
    <location>
        <begin position="313"/>
        <end position="363"/>
    </location>
</feature>
<dbReference type="Gene3D" id="6.10.340.10">
    <property type="match status" value="1"/>
</dbReference>
<feature type="domain" description="Histidine kinase" evidence="11">
    <location>
        <begin position="371"/>
        <end position="585"/>
    </location>
</feature>
<dbReference type="InterPro" id="IPR003660">
    <property type="entry name" value="HAMP_dom"/>
</dbReference>
<keyword evidence="5 13" id="KW-0808">Transferase</keyword>
<dbReference type="SMART" id="SM00388">
    <property type="entry name" value="HisKA"/>
    <property type="match status" value="1"/>
</dbReference>
<dbReference type="RefSeq" id="WP_185003757.1">
    <property type="nucleotide sequence ID" value="NZ_BAAAUI010000044.1"/>
</dbReference>
<evidence type="ECO:0000256" key="1">
    <source>
        <dbReference type="ARBA" id="ARBA00000085"/>
    </source>
</evidence>
<keyword evidence="8 10" id="KW-1133">Transmembrane helix</keyword>
<dbReference type="GO" id="GO:0000155">
    <property type="term" value="F:phosphorelay sensor kinase activity"/>
    <property type="evidence" value="ECO:0007669"/>
    <property type="project" value="InterPro"/>
</dbReference>
<evidence type="ECO:0000256" key="3">
    <source>
        <dbReference type="ARBA" id="ARBA00012438"/>
    </source>
</evidence>
<dbReference type="EC" id="2.7.13.3" evidence="3"/>
<dbReference type="Gene3D" id="3.30.565.10">
    <property type="entry name" value="Histidine kinase-like ATPase, C-terminal domain"/>
    <property type="match status" value="1"/>
</dbReference>
<evidence type="ECO:0000256" key="2">
    <source>
        <dbReference type="ARBA" id="ARBA00004236"/>
    </source>
</evidence>
<organism evidence="13 14">
    <name type="scientific">Crossiella cryophila</name>
    <dbReference type="NCBI Taxonomy" id="43355"/>
    <lineage>
        <taxon>Bacteria</taxon>
        <taxon>Bacillati</taxon>
        <taxon>Actinomycetota</taxon>
        <taxon>Actinomycetes</taxon>
        <taxon>Pseudonocardiales</taxon>
        <taxon>Pseudonocardiaceae</taxon>
        <taxon>Crossiella</taxon>
    </lineage>
</organism>
<evidence type="ECO:0000256" key="9">
    <source>
        <dbReference type="ARBA" id="ARBA00023012"/>
    </source>
</evidence>
<proteinExistence type="predicted"/>
<comment type="catalytic activity">
    <reaction evidence="1">
        <text>ATP + protein L-histidine = ADP + protein N-phospho-L-histidine.</text>
        <dbReference type="EC" id="2.7.13.3"/>
    </reaction>
</comment>
<evidence type="ECO:0000256" key="8">
    <source>
        <dbReference type="ARBA" id="ARBA00022989"/>
    </source>
</evidence>
<dbReference type="PROSITE" id="PS50109">
    <property type="entry name" value="HIS_KIN"/>
    <property type="match status" value="1"/>
</dbReference>
<protein>
    <recommendedName>
        <fullName evidence="3">histidine kinase</fullName>
        <ecNumber evidence="3">2.7.13.3</ecNumber>
    </recommendedName>
</protein>
<dbReference type="CDD" id="cd00082">
    <property type="entry name" value="HisKA"/>
    <property type="match status" value="1"/>
</dbReference>
<dbReference type="GO" id="GO:0005886">
    <property type="term" value="C:plasma membrane"/>
    <property type="evidence" value="ECO:0007669"/>
    <property type="project" value="UniProtKB-SubCell"/>
</dbReference>
<dbReference type="EMBL" id="JACHMH010000001">
    <property type="protein sequence ID" value="MBB4677861.1"/>
    <property type="molecule type" value="Genomic_DNA"/>
</dbReference>
<keyword evidence="14" id="KW-1185">Reference proteome</keyword>
<dbReference type="AlphaFoldDB" id="A0A7W7CB25"/>